<proteinExistence type="predicted"/>
<accession>A0ABP7XAT0</accession>
<dbReference type="Proteomes" id="UP001501495">
    <property type="component" value="Unassembled WGS sequence"/>
</dbReference>
<reference evidence="2" key="1">
    <citation type="journal article" date="2019" name="Int. J. Syst. Evol. Microbiol.">
        <title>The Global Catalogue of Microorganisms (GCM) 10K type strain sequencing project: providing services to taxonomists for standard genome sequencing and annotation.</title>
        <authorList>
            <consortium name="The Broad Institute Genomics Platform"/>
            <consortium name="The Broad Institute Genome Sequencing Center for Infectious Disease"/>
            <person name="Wu L."/>
            <person name="Ma J."/>
        </authorList>
    </citation>
    <scope>NUCLEOTIDE SEQUENCE [LARGE SCALE GENOMIC DNA]</scope>
    <source>
        <strain evidence="2">JCM 16703</strain>
    </source>
</reference>
<sequence length="325" mass="35290">MELPLRSRTPSDLVVPVRCDPAGVLGPTRTQAAGPRWRRVARGWFVPTAAPHHVEQRILEATAGIDGAQITGWAALRLAGVGLVDGRDRFGADLPVPLRVVRGGLRPRDGVIMRRGLLPPEHLVETAGVPCVRPLPALLDAVRSAGDREAMVLVDAVLAAGLATRHEIEEWASTTRPRGWWSLAAAVRLAAPGVRSPQETRLRLLCTLDAGRGPFLVNPRIETLEGRFVAMPDLLDEAAGLAVEYDGAGHRTREQHRADVVRAAGMQDVGVEVVTVVGADLQDVPGVVARLERAYERARDRAYLEVERRWRVRRPSAPPGTGHEV</sequence>
<evidence type="ECO:0008006" key="3">
    <source>
        <dbReference type="Google" id="ProtNLM"/>
    </source>
</evidence>
<organism evidence="1 2">
    <name type="scientific">Nocardioides fonticola</name>
    <dbReference type="NCBI Taxonomy" id="450363"/>
    <lineage>
        <taxon>Bacteria</taxon>
        <taxon>Bacillati</taxon>
        <taxon>Actinomycetota</taxon>
        <taxon>Actinomycetes</taxon>
        <taxon>Propionibacteriales</taxon>
        <taxon>Nocardioidaceae</taxon>
        <taxon>Nocardioides</taxon>
    </lineage>
</organism>
<protein>
    <recommendedName>
        <fullName evidence="3">DUF559 domain-containing protein</fullName>
    </recommendedName>
</protein>
<name>A0ABP7XAT0_9ACTN</name>
<comment type="caution">
    <text evidence="1">The sequence shown here is derived from an EMBL/GenBank/DDBJ whole genome shotgun (WGS) entry which is preliminary data.</text>
</comment>
<dbReference type="EMBL" id="BAAAZH010000003">
    <property type="protein sequence ID" value="GAA4109785.1"/>
    <property type="molecule type" value="Genomic_DNA"/>
</dbReference>
<gene>
    <name evidence="1" type="ORF">GCM10022215_04410</name>
</gene>
<dbReference type="RefSeq" id="WP_344731568.1">
    <property type="nucleotide sequence ID" value="NZ_BAAAZH010000003.1"/>
</dbReference>
<evidence type="ECO:0000313" key="1">
    <source>
        <dbReference type="EMBL" id="GAA4109785.1"/>
    </source>
</evidence>
<evidence type="ECO:0000313" key="2">
    <source>
        <dbReference type="Proteomes" id="UP001501495"/>
    </source>
</evidence>
<keyword evidence="2" id="KW-1185">Reference proteome</keyword>